<protein>
    <submittedName>
        <fullName evidence="2">Uncharacterized protein</fullName>
    </submittedName>
</protein>
<name>A0A1H3NPZ7_9EURY</name>
<evidence type="ECO:0000313" key="3">
    <source>
        <dbReference type="Proteomes" id="UP000199079"/>
    </source>
</evidence>
<feature type="region of interest" description="Disordered" evidence="1">
    <location>
        <begin position="290"/>
        <end position="323"/>
    </location>
</feature>
<proteinExistence type="predicted"/>
<sequence length="388" mass="44911">MVSSEEFYALSQEEQRKLVDERRVILDQNPVREIPEYGAPIRVLDKPFTTAIFDRLQNSRYTVSELAGEIGVREKYVRNAINKHRHRRFEKLLDEYSAVLRAKDIDGPALVYSLESIPYFARVMDPTLSCSLLRWNDLLVDRLDVTEWIPANKVTEIDEDYAWVIANYWDLDPDDTFDFITEFERRYVETALGPLPLVSDTEKYESVRRRLAEAENAYARRKGIDDTTPREKVDAFAGEHTKEVGGMGFYQSLSLILFDLLEYARYEDPSIQDVIEDQLDVVLEWVEPKPSNQNEASTQTDAESVSQDSLESSELRPTSNTYEEEFDWDKRELIIELVALTQELGRLPNETEINDRTRFSHRAYVKKFGSLMAAFRSAGILTEDASNN</sequence>
<keyword evidence="3" id="KW-1185">Reference proteome</keyword>
<accession>A0A1H3NPZ7</accession>
<evidence type="ECO:0000313" key="2">
    <source>
        <dbReference type="EMBL" id="SDY90843.1"/>
    </source>
</evidence>
<evidence type="ECO:0000256" key="1">
    <source>
        <dbReference type="SAM" id="MobiDB-lite"/>
    </source>
</evidence>
<dbReference type="EMBL" id="FNPC01000014">
    <property type="protein sequence ID" value="SDY90843.1"/>
    <property type="molecule type" value="Genomic_DNA"/>
</dbReference>
<dbReference type="RefSeq" id="WP_092735098.1">
    <property type="nucleotide sequence ID" value="NZ_FNPC01000014.1"/>
</dbReference>
<dbReference type="Pfam" id="PF18780">
    <property type="entry name" value="HNH_repeat"/>
    <property type="match status" value="1"/>
</dbReference>
<dbReference type="AlphaFoldDB" id="A0A1H3NPZ7"/>
<feature type="compositionally biased region" description="Polar residues" evidence="1">
    <location>
        <begin position="290"/>
        <end position="321"/>
    </location>
</feature>
<dbReference type="Proteomes" id="UP000199079">
    <property type="component" value="Unassembled WGS sequence"/>
</dbReference>
<organism evidence="2 3">
    <name type="scientific">Halopenitus persicus</name>
    <dbReference type="NCBI Taxonomy" id="1048396"/>
    <lineage>
        <taxon>Archaea</taxon>
        <taxon>Methanobacteriati</taxon>
        <taxon>Methanobacteriota</taxon>
        <taxon>Stenosarchaea group</taxon>
        <taxon>Halobacteria</taxon>
        <taxon>Halobacteriales</taxon>
        <taxon>Haloferacaceae</taxon>
        <taxon>Halopenitus</taxon>
    </lineage>
</organism>
<dbReference type="OrthoDB" id="350143at2157"/>
<dbReference type="InterPro" id="IPR041025">
    <property type="entry name" value="HNH_repeat"/>
</dbReference>
<reference evidence="3" key="1">
    <citation type="submission" date="2016-10" db="EMBL/GenBank/DDBJ databases">
        <authorList>
            <person name="Varghese N."/>
            <person name="Submissions S."/>
        </authorList>
    </citation>
    <scope>NUCLEOTIDE SEQUENCE [LARGE SCALE GENOMIC DNA]</scope>
    <source>
        <strain evidence="3">DC30,IBRC 10041,KCTC 4046</strain>
    </source>
</reference>
<gene>
    <name evidence="2" type="ORF">SAMN05216564_11424</name>
</gene>